<keyword evidence="3" id="KW-1185">Reference proteome</keyword>
<dbReference type="AlphaFoldDB" id="A0A4Y1ZNS2"/>
<dbReference type="InterPro" id="IPR011330">
    <property type="entry name" value="Glyco_hydro/deAcase_b/a-brl"/>
</dbReference>
<dbReference type="EMBL" id="BGPR01151742">
    <property type="protein sequence ID" value="GBL60667.1"/>
    <property type="molecule type" value="Genomic_DNA"/>
</dbReference>
<feature type="non-terminal residue" evidence="2">
    <location>
        <position position="63"/>
    </location>
</feature>
<organism evidence="2 3">
    <name type="scientific">Araneus ventricosus</name>
    <name type="common">Orbweaver spider</name>
    <name type="synonym">Epeira ventricosa</name>
    <dbReference type="NCBI Taxonomy" id="182803"/>
    <lineage>
        <taxon>Eukaryota</taxon>
        <taxon>Metazoa</taxon>
        <taxon>Ecdysozoa</taxon>
        <taxon>Arthropoda</taxon>
        <taxon>Chelicerata</taxon>
        <taxon>Arachnida</taxon>
        <taxon>Araneae</taxon>
        <taxon>Araneomorphae</taxon>
        <taxon>Entelegynae</taxon>
        <taxon>Araneoidea</taxon>
        <taxon>Araneidae</taxon>
        <taxon>Araneus</taxon>
    </lineage>
</organism>
<gene>
    <name evidence="2" type="primary">Man2a2_0</name>
    <name evidence="2" type="ORF">AVEN_176027_1</name>
</gene>
<evidence type="ECO:0000259" key="1">
    <source>
        <dbReference type="Pfam" id="PF01074"/>
    </source>
</evidence>
<evidence type="ECO:0000313" key="2">
    <source>
        <dbReference type="EMBL" id="GBL60667.1"/>
    </source>
</evidence>
<name>A0A4Y1ZNS2_ARAVE</name>
<accession>A0A4Y1ZNS2</accession>
<dbReference type="GO" id="GO:0004559">
    <property type="term" value="F:alpha-mannosidase activity"/>
    <property type="evidence" value="ECO:0007669"/>
    <property type="project" value="InterPro"/>
</dbReference>
<reference evidence="2 3" key="1">
    <citation type="journal article" date="2019" name="Sci. Rep.">
        <title>Orb-weaving spider Araneus ventricosus genome elucidates the spidroin gene catalogue.</title>
        <authorList>
            <person name="Kono N."/>
            <person name="Nakamura H."/>
            <person name="Ohtoshi R."/>
            <person name="Moran D.A.P."/>
            <person name="Shinohara A."/>
            <person name="Yoshida Y."/>
            <person name="Fujiwara M."/>
            <person name="Mori M."/>
            <person name="Tomita M."/>
            <person name="Arakawa K."/>
        </authorList>
    </citation>
    <scope>NUCLEOTIDE SEQUENCE [LARGE SCALE GENOMIC DNA]</scope>
</reference>
<feature type="domain" description="Glycoside hydrolase family 38 N-terminal" evidence="1">
    <location>
        <begin position="6"/>
        <end position="63"/>
    </location>
</feature>
<dbReference type="Gene3D" id="3.20.110.10">
    <property type="entry name" value="Glycoside hydrolase 38, N terminal domain"/>
    <property type="match status" value="1"/>
</dbReference>
<dbReference type="Proteomes" id="UP000499080">
    <property type="component" value="Unassembled WGS sequence"/>
</dbReference>
<dbReference type="GO" id="GO:0006013">
    <property type="term" value="P:mannose metabolic process"/>
    <property type="evidence" value="ECO:0007669"/>
    <property type="project" value="InterPro"/>
</dbReference>
<protein>
    <submittedName>
        <fullName evidence="2">Alpha-mannosidase 2x</fullName>
    </submittedName>
</protein>
<dbReference type="Pfam" id="PF01074">
    <property type="entry name" value="Glyco_hydro_38N"/>
    <property type="match status" value="1"/>
</dbReference>
<dbReference type="PANTHER" id="PTHR11607">
    <property type="entry name" value="ALPHA-MANNOSIDASE"/>
    <property type="match status" value="1"/>
</dbReference>
<dbReference type="GO" id="GO:0006491">
    <property type="term" value="P:N-glycan processing"/>
    <property type="evidence" value="ECO:0007669"/>
    <property type="project" value="TreeGrafter"/>
</dbReference>
<comment type="caution">
    <text evidence="2">The sequence shown here is derived from an EMBL/GenBank/DDBJ whole genome shotgun (WGS) entry which is preliminary data.</text>
</comment>
<dbReference type="SUPFAM" id="SSF88713">
    <property type="entry name" value="Glycoside hydrolase/deacetylase"/>
    <property type="match status" value="1"/>
</dbReference>
<dbReference type="InterPro" id="IPR027291">
    <property type="entry name" value="Glyco_hydro_38_N_sf"/>
</dbReference>
<dbReference type="OrthoDB" id="10261055at2759"/>
<evidence type="ECO:0000313" key="3">
    <source>
        <dbReference type="Proteomes" id="UP000499080"/>
    </source>
</evidence>
<dbReference type="GO" id="GO:0000139">
    <property type="term" value="C:Golgi membrane"/>
    <property type="evidence" value="ECO:0007669"/>
    <property type="project" value="TreeGrafter"/>
</dbReference>
<dbReference type="InterPro" id="IPR050843">
    <property type="entry name" value="Glycosyl_Hydrlase_38"/>
</dbReference>
<proteinExistence type="predicted"/>
<dbReference type="PANTHER" id="PTHR11607:SF70">
    <property type="entry name" value="ALPHA-MANNOSIDASE"/>
    <property type="match status" value="1"/>
</dbReference>
<sequence length="63" mass="7612">MCMYLQVIIVPHSHNDPGWLKTFDGYFMAYTAHILNNMADKLAKYKDMTFVWSEISFFSRWWN</sequence>
<dbReference type="InterPro" id="IPR000602">
    <property type="entry name" value="Glyco_hydro_38_N"/>
</dbReference>